<dbReference type="SMART" id="SM00100">
    <property type="entry name" value="cNMP"/>
    <property type="match status" value="1"/>
</dbReference>
<keyword evidence="5 11" id="KW-1133">Transmembrane helix</keyword>
<dbReference type="SUPFAM" id="SSF51206">
    <property type="entry name" value="cAMP-binding domain-like"/>
    <property type="match status" value="1"/>
</dbReference>
<proteinExistence type="inferred from homology"/>
<evidence type="ECO:0000256" key="10">
    <source>
        <dbReference type="SAM" id="MobiDB-lite"/>
    </source>
</evidence>
<dbReference type="Gene3D" id="1.10.287.70">
    <property type="match status" value="1"/>
</dbReference>
<dbReference type="SUPFAM" id="SSF81324">
    <property type="entry name" value="Voltage-gated potassium channels"/>
    <property type="match status" value="1"/>
</dbReference>
<evidence type="ECO:0000256" key="1">
    <source>
        <dbReference type="ARBA" id="ARBA00004141"/>
    </source>
</evidence>
<dbReference type="PANTHER" id="PTHR45651">
    <property type="entry name" value="CYCLIC NUCLEOTIDE-GATED ION CHANNEL 15-RELATED-RELATED"/>
    <property type="match status" value="1"/>
</dbReference>
<dbReference type="InterPro" id="IPR018490">
    <property type="entry name" value="cNMP-bd_dom_sf"/>
</dbReference>
<dbReference type="InterPro" id="IPR005821">
    <property type="entry name" value="Ion_trans_dom"/>
</dbReference>
<feature type="region of interest" description="Disordered" evidence="10">
    <location>
        <begin position="1"/>
        <end position="36"/>
    </location>
</feature>
<keyword evidence="3" id="KW-0813">Transport</keyword>
<dbReference type="STRING" id="69332.A0A388LQB7"/>
<comment type="similarity">
    <text evidence="2">Belongs to the cyclic nucleotide-gated cation channel (TC 1.A.1.5) family.</text>
</comment>
<dbReference type="Proteomes" id="UP000265515">
    <property type="component" value="Unassembled WGS sequence"/>
</dbReference>
<dbReference type="OrthoDB" id="421226at2759"/>
<keyword evidence="9" id="KW-0407">Ion channel</keyword>
<comment type="caution">
    <text evidence="13">The sequence shown here is derived from an EMBL/GenBank/DDBJ whole genome shotgun (WGS) entry which is preliminary data.</text>
</comment>
<evidence type="ECO:0000313" key="13">
    <source>
        <dbReference type="EMBL" id="GBG84526.1"/>
    </source>
</evidence>
<evidence type="ECO:0000313" key="14">
    <source>
        <dbReference type="Proteomes" id="UP000265515"/>
    </source>
</evidence>
<dbReference type="InterPro" id="IPR000595">
    <property type="entry name" value="cNMP-bd_dom"/>
</dbReference>
<feature type="transmembrane region" description="Helical" evidence="11">
    <location>
        <begin position="410"/>
        <end position="428"/>
    </location>
</feature>
<feature type="transmembrane region" description="Helical" evidence="11">
    <location>
        <begin position="449"/>
        <end position="471"/>
    </location>
</feature>
<keyword evidence="4 11" id="KW-0812">Transmembrane</keyword>
<evidence type="ECO:0000256" key="9">
    <source>
        <dbReference type="ARBA" id="ARBA00023303"/>
    </source>
</evidence>
<evidence type="ECO:0000256" key="5">
    <source>
        <dbReference type="ARBA" id="ARBA00022989"/>
    </source>
</evidence>
<evidence type="ECO:0000256" key="4">
    <source>
        <dbReference type="ARBA" id="ARBA00022692"/>
    </source>
</evidence>
<gene>
    <name evidence="13" type="ORF">CBR_g38808</name>
</gene>
<evidence type="ECO:0000256" key="6">
    <source>
        <dbReference type="ARBA" id="ARBA00023065"/>
    </source>
</evidence>
<evidence type="ECO:0000259" key="12">
    <source>
        <dbReference type="PROSITE" id="PS50042"/>
    </source>
</evidence>
<accession>A0A388LQB7</accession>
<dbReference type="PROSITE" id="PS50042">
    <property type="entry name" value="CNMP_BINDING_3"/>
    <property type="match status" value="1"/>
</dbReference>
<reference evidence="13 14" key="1">
    <citation type="journal article" date="2018" name="Cell">
        <title>The Chara Genome: Secondary Complexity and Implications for Plant Terrestrialization.</title>
        <authorList>
            <person name="Nishiyama T."/>
            <person name="Sakayama H."/>
            <person name="Vries J.D."/>
            <person name="Buschmann H."/>
            <person name="Saint-Marcoux D."/>
            <person name="Ullrich K.K."/>
            <person name="Haas F.B."/>
            <person name="Vanderstraeten L."/>
            <person name="Becker D."/>
            <person name="Lang D."/>
            <person name="Vosolsobe S."/>
            <person name="Rombauts S."/>
            <person name="Wilhelmsson P.K.I."/>
            <person name="Janitza P."/>
            <person name="Kern R."/>
            <person name="Heyl A."/>
            <person name="Rumpler F."/>
            <person name="Villalobos L.I.A.C."/>
            <person name="Clay J.M."/>
            <person name="Skokan R."/>
            <person name="Toyoda A."/>
            <person name="Suzuki Y."/>
            <person name="Kagoshima H."/>
            <person name="Schijlen E."/>
            <person name="Tajeshwar N."/>
            <person name="Catarino B."/>
            <person name="Hetherington A.J."/>
            <person name="Saltykova A."/>
            <person name="Bonnot C."/>
            <person name="Breuninger H."/>
            <person name="Symeonidi A."/>
            <person name="Radhakrishnan G.V."/>
            <person name="Van Nieuwerburgh F."/>
            <person name="Deforce D."/>
            <person name="Chang C."/>
            <person name="Karol K.G."/>
            <person name="Hedrich R."/>
            <person name="Ulvskov P."/>
            <person name="Glockner G."/>
            <person name="Delwiche C.F."/>
            <person name="Petrasek J."/>
            <person name="Van de Peer Y."/>
            <person name="Friml J."/>
            <person name="Beilby M."/>
            <person name="Dolan L."/>
            <person name="Kohara Y."/>
            <person name="Sugano S."/>
            <person name="Fujiyama A."/>
            <person name="Delaux P.-M."/>
            <person name="Quint M."/>
            <person name="TheiBen G."/>
            <person name="Hagemann M."/>
            <person name="Harholt J."/>
            <person name="Dunand C."/>
            <person name="Zachgo S."/>
            <person name="Langdale J."/>
            <person name="Maumus F."/>
            <person name="Straeten D.V.D."/>
            <person name="Gould S.B."/>
            <person name="Rensing S.A."/>
        </authorList>
    </citation>
    <scope>NUCLEOTIDE SEQUENCE [LARGE SCALE GENOMIC DNA]</scope>
    <source>
        <strain evidence="13 14">S276</strain>
    </source>
</reference>
<evidence type="ECO:0000256" key="8">
    <source>
        <dbReference type="ARBA" id="ARBA00023286"/>
    </source>
</evidence>
<dbReference type="PANTHER" id="PTHR45651:SF11">
    <property type="entry name" value="CYCLIC NUCLEOTIDE-GATED ION CHANNEL 20, CHLOROPLASTIC-RELATED"/>
    <property type="match status" value="1"/>
</dbReference>
<organism evidence="13 14">
    <name type="scientific">Chara braunii</name>
    <name type="common">Braun's stonewort</name>
    <dbReference type="NCBI Taxonomy" id="69332"/>
    <lineage>
        <taxon>Eukaryota</taxon>
        <taxon>Viridiplantae</taxon>
        <taxon>Streptophyta</taxon>
        <taxon>Charophyceae</taxon>
        <taxon>Charales</taxon>
        <taxon>Characeae</taxon>
        <taxon>Chara</taxon>
    </lineage>
</organism>
<protein>
    <recommendedName>
        <fullName evidence="12">Cyclic nucleotide-binding domain-containing protein</fullName>
    </recommendedName>
</protein>
<feature type="compositionally biased region" description="Pro residues" evidence="10">
    <location>
        <begin position="77"/>
        <end position="89"/>
    </location>
</feature>
<dbReference type="GO" id="GO:0016020">
    <property type="term" value="C:membrane"/>
    <property type="evidence" value="ECO:0007669"/>
    <property type="project" value="UniProtKB-SubCell"/>
</dbReference>
<dbReference type="Gene3D" id="1.10.287.630">
    <property type="entry name" value="Helix hairpin bin"/>
    <property type="match status" value="1"/>
</dbReference>
<keyword evidence="7 11" id="KW-0472">Membrane</keyword>
<feature type="transmembrane region" description="Helical" evidence="11">
    <location>
        <begin position="599"/>
        <end position="619"/>
    </location>
</feature>
<dbReference type="Gramene" id="GBG84526">
    <property type="protein sequence ID" value="GBG84526"/>
    <property type="gene ID" value="CBR_g38808"/>
</dbReference>
<keyword evidence="8" id="KW-1071">Ligand-gated ion channel</keyword>
<feature type="transmembrane region" description="Helical" evidence="11">
    <location>
        <begin position="477"/>
        <end position="498"/>
    </location>
</feature>
<evidence type="ECO:0000256" key="11">
    <source>
        <dbReference type="SAM" id="Phobius"/>
    </source>
</evidence>
<evidence type="ECO:0000256" key="7">
    <source>
        <dbReference type="ARBA" id="ARBA00023136"/>
    </source>
</evidence>
<feature type="transmembrane region" description="Helical" evidence="11">
    <location>
        <begin position="302"/>
        <end position="324"/>
    </location>
</feature>
<sequence>MPRKKFDRTASIEEVPEREESSSSFVRSFDAPEESSRDILLESAAREEALIGVFGLAGMVASPGKDGRGSGRSASTPVPPPLWGGPPRMPRGQQPSPRPAPRPEPVVGRSGALYPGRQGTQAPGMYSGFLGPPTGRPGADDETIMMTKNFMSSNFFPPHHPGANDVAKSGPLGGCDNPLCPYCPPVTQAQIPKSGMLRQRPGRGGAATLVGIPPMPTWVMAGDSDRPPPPGDYRGPPTCIEGDYAGDWSFDDYYNTMVLEPGRDEDRMEPGWWGARAWGEFRRYMQGTINPHSAFMKRWNKIVLAACIIALFIDPLFAFMFYVLRKGGGGGGEEEGVEKFCVDVTRGLYGNILLASRTITDLVYWVNIYLQFRLCYFQRSSLGPGVLITEPKQIAARYLKRFYGGFGHDFIAALPLPQVIMWAVFPTWKPGERLREAKKIVSLVVMLQYLPRMVRFLPLVFTLPTVAGFVFESSWFMTWMYLVVFFLFGHVFGCLFYMMGIQRVSDCLQVECDKYEDKSLCDYGYLDCSHPQGGLNSSCFISNPDFDYGIVDRAVKIVEGQGDFIENIEKYIYSLFWGLQNLASLADNLVPSTSVSDSVFAIFIVCFGLLLFGVLISNIQNFISSLLRRSNDMQVRRRDLEWWMKHRRLPSHLRRKISDYERYRWIANQGVQEEQLLIDLSHDLRRDVKLHLCEDLVRRVEPFATLGDARVVMAICERLQQRLFGPMSVIIEEGEPVLRMYFIIRGTLENTITMDNNEVNSLLLQNGDYFGEELLAWCLIGRMPSEKKCKKGVENGGESSGRMPCSSCQVKTVDCVVDTFSIELEDLQFVCNNFPQLKTEETKRLVKYFSMAWRLWATKKIQAVWKIYKRRKALRAQSAYIARAEQTARSGRSGSDRRQG</sequence>
<dbReference type="CDD" id="cd00038">
    <property type="entry name" value="CAP_ED"/>
    <property type="match status" value="1"/>
</dbReference>
<keyword evidence="6" id="KW-0406">Ion transport</keyword>
<evidence type="ECO:0000256" key="2">
    <source>
        <dbReference type="ARBA" id="ARBA00010486"/>
    </source>
</evidence>
<feature type="region of interest" description="Disordered" evidence="10">
    <location>
        <begin position="59"/>
        <end position="140"/>
    </location>
</feature>
<dbReference type="AlphaFoldDB" id="A0A388LQB7"/>
<evidence type="ECO:0000256" key="3">
    <source>
        <dbReference type="ARBA" id="ARBA00022448"/>
    </source>
</evidence>
<feature type="domain" description="Cyclic nucleotide-binding" evidence="12">
    <location>
        <begin position="715"/>
        <end position="775"/>
    </location>
</feature>
<name>A0A388LQB7_CHABU</name>
<dbReference type="GO" id="GO:0005216">
    <property type="term" value="F:monoatomic ion channel activity"/>
    <property type="evidence" value="ECO:0007669"/>
    <property type="project" value="InterPro"/>
</dbReference>
<comment type="subcellular location">
    <subcellularLocation>
        <location evidence="1">Membrane</location>
        <topology evidence="1">Multi-pass membrane protein</topology>
    </subcellularLocation>
</comment>
<dbReference type="Gene3D" id="2.60.120.10">
    <property type="entry name" value="Jelly Rolls"/>
    <property type="match status" value="1"/>
</dbReference>
<dbReference type="Pfam" id="PF00520">
    <property type="entry name" value="Ion_trans"/>
    <property type="match status" value="1"/>
</dbReference>
<dbReference type="InterPro" id="IPR014710">
    <property type="entry name" value="RmlC-like_jellyroll"/>
</dbReference>
<keyword evidence="14" id="KW-1185">Reference proteome</keyword>
<dbReference type="EMBL" id="BFEA01000479">
    <property type="protein sequence ID" value="GBG84526.1"/>
    <property type="molecule type" value="Genomic_DNA"/>
</dbReference>